<dbReference type="EMBL" id="BGZK01000051">
    <property type="protein sequence ID" value="GBP12282.1"/>
    <property type="molecule type" value="Genomic_DNA"/>
</dbReference>
<reference evidence="1 2" key="1">
    <citation type="journal article" date="2019" name="Commun. Biol.">
        <title>The bagworm genome reveals a unique fibroin gene that provides high tensile strength.</title>
        <authorList>
            <person name="Kono N."/>
            <person name="Nakamura H."/>
            <person name="Ohtoshi R."/>
            <person name="Tomita M."/>
            <person name="Numata K."/>
            <person name="Arakawa K."/>
        </authorList>
    </citation>
    <scope>NUCLEOTIDE SEQUENCE [LARGE SCALE GENOMIC DNA]</scope>
</reference>
<comment type="caution">
    <text evidence="1">The sequence shown here is derived from an EMBL/GenBank/DDBJ whole genome shotgun (WGS) entry which is preliminary data.</text>
</comment>
<keyword evidence="2" id="KW-1185">Reference proteome</keyword>
<dbReference type="Proteomes" id="UP000299102">
    <property type="component" value="Unassembled WGS sequence"/>
</dbReference>
<gene>
    <name evidence="1" type="ORF">EVAR_75735_1</name>
</gene>
<proteinExistence type="predicted"/>
<evidence type="ECO:0000313" key="2">
    <source>
        <dbReference type="Proteomes" id="UP000299102"/>
    </source>
</evidence>
<organism evidence="1 2">
    <name type="scientific">Eumeta variegata</name>
    <name type="common">Bagworm moth</name>
    <name type="synonym">Eumeta japonica</name>
    <dbReference type="NCBI Taxonomy" id="151549"/>
    <lineage>
        <taxon>Eukaryota</taxon>
        <taxon>Metazoa</taxon>
        <taxon>Ecdysozoa</taxon>
        <taxon>Arthropoda</taxon>
        <taxon>Hexapoda</taxon>
        <taxon>Insecta</taxon>
        <taxon>Pterygota</taxon>
        <taxon>Neoptera</taxon>
        <taxon>Endopterygota</taxon>
        <taxon>Lepidoptera</taxon>
        <taxon>Glossata</taxon>
        <taxon>Ditrysia</taxon>
        <taxon>Tineoidea</taxon>
        <taxon>Psychidae</taxon>
        <taxon>Oiketicinae</taxon>
        <taxon>Eumeta</taxon>
    </lineage>
</organism>
<evidence type="ECO:0000313" key="1">
    <source>
        <dbReference type="EMBL" id="GBP12282.1"/>
    </source>
</evidence>
<protein>
    <submittedName>
        <fullName evidence="1">Uncharacterized protein</fullName>
    </submittedName>
</protein>
<sequence length="90" mass="10503">MSVRQERNLSCLLALLRNRHSSCKESPIRRFDFRPIDMRRPGSPKLSSIRNRIVETVMLFFDIVSGSYRNGRRHLSPLNDYRQQSAALPS</sequence>
<dbReference type="AlphaFoldDB" id="A0A4C1TCT7"/>
<accession>A0A4C1TCT7</accession>
<name>A0A4C1TCT7_EUMVA</name>